<gene>
    <name evidence="1" type="ORF">J40TS1_32710</name>
</gene>
<proteinExistence type="predicted"/>
<dbReference type="RefSeq" id="WP_213517162.1">
    <property type="nucleotide sequence ID" value="NZ_BOSE01000006.1"/>
</dbReference>
<keyword evidence="2" id="KW-1185">Reference proteome</keyword>
<protein>
    <submittedName>
        <fullName evidence="1">Uncharacterized protein</fullName>
    </submittedName>
</protein>
<evidence type="ECO:0000313" key="1">
    <source>
        <dbReference type="EMBL" id="GIP17629.1"/>
    </source>
</evidence>
<evidence type="ECO:0000313" key="2">
    <source>
        <dbReference type="Proteomes" id="UP000683139"/>
    </source>
</evidence>
<reference evidence="1" key="1">
    <citation type="submission" date="2021-03" db="EMBL/GenBank/DDBJ databases">
        <title>Antimicrobial resistance genes in bacteria isolated from Japanese honey, and their potential for conferring macrolide and lincosamide resistance in the American foulbrood pathogen Paenibacillus larvae.</title>
        <authorList>
            <person name="Okamoto M."/>
            <person name="Kumagai M."/>
            <person name="Kanamori H."/>
            <person name="Takamatsu D."/>
        </authorList>
    </citation>
    <scope>NUCLEOTIDE SEQUENCE</scope>
    <source>
        <strain evidence="1">J40TS1</strain>
    </source>
</reference>
<dbReference type="AlphaFoldDB" id="A0A919YT06"/>
<dbReference type="EMBL" id="BOSE01000006">
    <property type="protein sequence ID" value="GIP17629.1"/>
    <property type="molecule type" value="Genomic_DNA"/>
</dbReference>
<dbReference type="Proteomes" id="UP000683139">
    <property type="component" value="Unassembled WGS sequence"/>
</dbReference>
<accession>A0A919YT06</accession>
<sequence length="71" mass="8333">MTADSRIYICYYKIDYFLDSIKGEHKRYEKISYDDFIAQNSELHGSGNKHVNVWSADGSNIDNIVIIEWIE</sequence>
<comment type="caution">
    <text evidence="1">The sequence shown here is derived from an EMBL/GenBank/DDBJ whole genome shotgun (WGS) entry which is preliminary data.</text>
</comment>
<name>A0A919YT06_9BACL</name>
<organism evidence="1 2">
    <name type="scientific">Paenibacillus montaniterrae</name>
    <dbReference type="NCBI Taxonomy" id="429341"/>
    <lineage>
        <taxon>Bacteria</taxon>
        <taxon>Bacillati</taxon>
        <taxon>Bacillota</taxon>
        <taxon>Bacilli</taxon>
        <taxon>Bacillales</taxon>
        <taxon>Paenibacillaceae</taxon>
        <taxon>Paenibacillus</taxon>
    </lineage>
</organism>